<keyword evidence="1" id="KW-0812">Transmembrane</keyword>
<protein>
    <submittedName>
        <fullName evidence="2">Heme-binding protein</fullName>
    </submittedName>
</protein>
<gene>
    <name evidence="2" type="ORF">IR213_10505</name>
</gene>
<dbReference type="SUPFAM" id="SSF55136">
    <property type="entry name" value="Probable bacterial effector-binding domain"/>
    <property type="match status" value="1"/>
</dbReference>
<feature type="transmembrane region" description="Helical" evidence="1">
    <location>
        <begin position="6"/>
        <end position="26"/>
    </location>
</feature>
<proteinExistence type="predicted"/>
<keyword evidence="3" id="KW-1185">Reference proteome</keyword>
<comment type="caution">
    <text evidence="2">The sequence shown here is derived from an EMBL/GenBank/DDBJ whole genome shotgun (WGS) entry which is preliminary data.</text>
</comment>
<evidence type="ECO:0000256" key="1">
    <source>
        <dbReference type="SAM" id="Phobius"/>
    </source>
</evidence>
<accession>A0A930XWC1</accession>
<name>A0A930XWC1_9FLAO</name>
<dbReference type="PANTHER" id="PTHR11220:SF58">
    <property type="entry name" value="SOUL HEME-BINDING FAMILY PROTEIN"/>
    <property type="match status" value="1"/>
</dbReference>
<dbReference type="PANTHER" id="PTHR11220">
    <property type="entry name" value="HEME-BINDING PROTEIN-RELATED"/>
    <property type="match status" value="1"/>
</dbReference>
<reference evidence="2" key="1">
    <citation type="submission" date="2020-11" db="EMBL/GenBank/DDBJ databases">
        <title>Genome of Flavobacterium soyangense.</title>
        <authorList>
            <person name="Liu Q."/>
            <person name="Xin Y.-H."/>
        </authorList>
    </citation>
    <scope>NUCLEOTIDE SEQUENCE</scope>
    <source>
        <strain evidence="2">CGMCC 1.13493</strain>
    </source>
</reference>
<dbReference type="Pfam" id="PF04832">
    <property type="entry name" value="SOUL"/>
    <property type="match status" value="1"/>
</dbReference>
<evidence type="ECO:0000313" key="2">
    <source>
        <dbReference type="EMBL" id="MBF2709022.1"/>
    </source>
</evidence>
<keyword evidence="1" id="KW-0472">Membrane</keyword>
<sequence>MKIFIITVIILIGIFVLFQIYTIMSINKTETQAYKVIKVEEKFEIRHYPAATMAMISSTSKSYRDLGSSGFGKLAKYIFGGNSEQKQIAMTSPVHMDISDTKSTMAFVLPSAYNQTNLPKPNDSSISIITTEPEYVAVIQFGGFASNESIEKHKAILENELKNKGLSYYGDFRYLGYNPPYQLFERRNEVIVALNWNSK</sequence>
<dbReference type="AlphaFoldDB" id="A0A930XWC1"/>
<dbReference type="Gene3D" id="3.20.80.10">
    <property type="entry name" value="Regulatory factor, effector binding domain"/>
    <property type="match status" value="1"/>
</dbReference>
<dbReference type="InterPro" id="IPR011256">
    <property type="entry name" value="Reg_factor_effector_dom_sf"/>
</dbReference>
<dbReference type="InterPro" id="IPR006917">
    <property type="entry name" value="SOUL_heme-bd"/>
</dbReference>
<keyword evidence="1" id="KW-1133">Transmembrane helix</keyword>
<dbReference type="Proteomes" id="UP000646211">
    <property type="component" value="Unassembled WGS sequence"/>
</dbReference>
<evidence type="ECO:0000313" key="3">
    <source>
        <dbReference type="Proteomes" id="UP000646211"/>
    </source>
</evidence>
<dbReference type="RefSeq" id="WP_194312276.1">
    <property type="nucleotide sequence ID" value="NZ_JADHEC010000022.1"/>
</dbReference>
<dbReference type="EMBL" id="JADHEC010000022">
    <property type="protein sequence ID" value="MBF2709022.1"/>
    <property type="molecule type" value="Genomic_DNA"/>
</dbReference>
<organism evidence="2 3">
    <name type="scientific">Flavobacterium soyangense</name>
    <dbReference type="NCBI Taxonomy" id="2023265"/>
    <lineage>
        <taxon>Bacteria</taxon>
        <taxon>Pseudomonadati</taxon>
        <taxon>Bacteroidota</taxon>
        <taxon>Flavobacteriia</taxon>
        <taxon>Flavobacteriales</taxon>
        <taxon>Flavobacteriaceae</taxon>
        <taxon>Flavobacterium</taxon>
    </lineage>
</organism>